<dbReference type="InterPro" id="IPR012920">
    <property type="entry name" value="rRNA_MeTfrase_SPB1-like_C"/>
</dbReference>
<keyword evidence="4 8" id="KW-0489">Methyltransferase</keyword>
<feature type="compositionally biased region" description="Acidic residues" evidence="9">
    <location>
        <begin position="240"/>
        <end position="250"/>
    </location>
</feature>
<comment type="similarity">
    <text evidence="8">Belongs to the class I-like SAM-binding methyltransferase superfamily. RNA methyltransferase RlmE family. SPB1 subfamily.</text>
</comment>
<keyword evidence="8" id="KW-0175">Coiled coil</keyword>
<feature type="binding site" evidence="8">
    <location>
        <position position="76"/>
    </location>
    <ligand>
        <name>S-adenosyl-L-methionine</name>
        <dbReference type="ChEBI" id="CHEBI:59789"/>
    </ligand>
</feature>
<comment type="function">
    <text evidence="8">Probable methyltransferase involved in the maturation of rRNA and in the biogenesis of ribosomal subunits.</text>
</comment>
<reference evidence="13 14" key="1">
    <citation type="submission" date="2016-08" db="EMBL/GenBank/DDBJ databases">
        <authorList>
            <consortium name="Pathogen Informatics"/>
        </authorList>
    </citation>
    <scope>NUCLEOTIDE SEQUENCE [LARGE SCALE GENOMIC DNA]</scope>
    <source>
        <strain evidence="13 14">AJ</strain>
    </source>
</reference>
<feature type="region of interest" description="Disordered" evidence="9">
    <location>
        <begin position="378"/>
        <end position="436"/>
    </location>
</feature>
<feature type="region of interest" description="Disordered" evidence="9">
    <location>
        <begin position="962"/>
        <end position="983"/>
    </location>
</feature>
<comment type="subcellular location">
    <subcellularLocation>
        <location evidence="1 8">Nucleus</location>
        <location evidence="1 8">Nucleolus</location>
    </subcellularLocation>
</comment>
<evidence type="ECO:0000256" key="7">
    <source>
        <dbReference type="ARBA" id="ARBA00023242"/>
    </source>
</evidence>
<dbReference type="GO" id="GO:0016435">
    <property type="term" value="F:rRNA (guanine) methyltransferase activity"/>
    <property type="evidence" value="ECO:0007669"/>
    <property type="project" value="TreeGrafter"/>
</dbReference>
<dbReference type="Gene3D" id="3.40.50.150">
    <property type="entry name" value="Vaccinia Virus protein VP39"/>
    <property type="match status" value="1"/>
</dbReference>
<dbReference type="GO" id="GO:0000466">
    <property type="term" value="P:maturation of 5.8S rRNA from tricistronic rRNA transcript (SSU-rRNA, 5.8S rRNA, LSU-rRNA)"/>
    <property type="evidence" value="ECO:0007669"/>
    <property type="project" value="TreeGrafter"/>
</dbReference>
<feature type="compositionally biased region" description="Acidic residues" evidence="9">
    <location>
        <begin position="712"/>
        <end position="727"/>
    </location>
</feature>
<dbReference type="GO" id="GO:0000463">
    <property type="term" value="P:maturation of LSU-rRNA from tricistronic rRNA transcript (SSU-rRNA, 5.8S rRNA, LSU-rRNA)"/>
    <property type="evidence" value="ECO:0007669"/>
    <property type="project" value="TreeGrafter"/>
</dbReference>
<dbReference type="GO" id="GO:0008650">
    <property type="term" value="F:rRNA (uridine-2'-O-)-methyltransferase activity"/>
    <property type="evidence" value="ECO:0007669"/>
    <property type="project" value="TreeGrafter"/>
</dbReference>
<keyword evidence="3 8" id="KW-0698">rRNA processing</keyword>
<gene>
    <name evidence="13" type="ORF">PCHAJ_000100800</name>
</gene>
<keyword evidence="7 8" id="KW-0539">Nucleus</keyword>
<evidence type="ECO:0000256" key="1">
    <source>
        <dbReference type="ARBA" id="ARBA00004604"/>
    </source>
</evidence>
<evidence type="ECO:0000256" key="9">
    <source>
        <dbReference type="SAM" id="MobiDB-lite"/>
    </source>
</evidence>
<feature type="binding site" evidence="8">
    <location>
        <position position="56"/>
    </location>
    <ligand>
        <name>S-adenosyl-L-methionine</name>
        <dbReference type="ChEBI" id="CHEBI:59789"/>
    </ligand>
</feature>
<dbReference type="GO" id="GO:0005730">
    <property type="term" value="C:nucleolus"/>
    <property type="evidence" value="ECO:0007669"/>
    <property type="project" value="UniProtKB-SubCell"/>
</dbReference>
<feature type="compositionally biased region" description="Basic and acidic residues" evidence="9">
    <location>
        <begin position="634"/>
        <end position="648"/>
    </location>
</feature>
<keyword evidence="2 8" id="KW-0690">Ribosome biogenesis</keyword>
<dbReference type="Pfam" id="PF07780">
    <property type="entry name" value="Spb1_C"/>
    <property type="match status" value="1"/>
</dbReference>
<dbReference type="InterPro" id="IPR028589">
    <property type="entry name" value="SPB1-like"/>
</dbReference>
<evidence type="ECO:0000256" key="8">
    <source>
        <dbReference type="HAMAP-Rule" id="MF_03163"/>
    </source>
</evidence>
<evidence type="ECO:0000256" key="5">
    <source>
        <dbReference type="ARBA" id="ARBA00022679"/>
    </source>
</evidence>
<dbReference type="InterPro" id="IPR029063">
    <property type="entry name" value="SAM-dependent_MTases_sf"/>
</dbReference>
<organism evidence="13 14">
    <name type="scientific">Plasmodium chabaudi chabaudi</name>
    <dbReference type="NCBI Taxonomy" id="31271"/>
    <lineage>
        <taxon>Eukaryota</taxon>
        <taxon>Sar</taxon>
        <taxon>Alveolata</taxon>
        <taxon>Apicomplexa</taxon>
        <taxon>Aconoidasida</taxon>
        <taxon>Haemosporida</taxon>
        <taxon>Plasmodiidae</taxon>
        <taxon>Plasmodium</taxon>
        <taxon>Plasmodium (Vinckeia)</taxon>
    </lineage>
</organism>
<dbReference type="PANTHER" id="PTHR10920">
    <property type="entry name" value="RIBOSOMAL RNA METHYLTRANSFERASE"/>
    <property type="match status" value="1"/>
</dbReference>
<dbReference type="Pfam" id="PF11861">
    <property type="entry name" value="DUF3381"/>
    <property type="match status" value="1"/>
</dbReference>
<dbReference type="FunFam" id="3.40.50.150:FF:000004">
    <property type="entry name" value="AdoMet-dependent rRNA methyltransferase SPB1"/>
    <property type="match status" value="1"/>
</dbReference>
<evidence type="ECO:0000256" key="2">
    <source>
        <dbReference type="ARBA" id="ARBA00022517"/>
    </source>
</evidence>
<feature type="coiled-coil region" evidence="8">
    <location>
        <begin position="437"/>
        <end position="469"/>
    </location>
</feature>
<evidence type="ECO:0000259" key="11">
    <source>
        <dbReference type="Pfam" id="PF07780"/>
    </source>
</evidence>
<accession>A0A1C6Y9G7</accession>
<feature type="compositionally biased region" description="Acidic residues" evidence="9">
    <location>
        <begin position="609"/>
        <end position="632"/>
    </location>
</feature>
<feature type="coiled-coil region" evidence="8">
    <location>
        <begin position="874"/>
        <end position="904"/>
    </location>
</feature>
<feature type="binding site" evidence="8">
    <location>
        <position position="93"/>
    </location>
    <ligand>
        <name>S-adenosyl-L-methionine</name>
        <dbReference type="ChEBI" id="CHEBI:59789"/>
    </ligand>
</feature>
<feature type="region of interest" description="Disordered" evidence="9">
    <location>
        <begin position="698"/>
        <end position="736"/>
    </location>
</feature>
<evidence type="ECO:0000259" key="10">
    <source>
        <dbReference type="Pfam" id="PF01728"/>
    </source>
</evidence>
<dbReference type="InterPro" id="IPR050082">
    <property type="entry name" value="RNA_methyltr_RlmE"/>
</dbReference>
<name>A0A1C6Y9G7_PLACU</name>
<dbReference type="HAMAP" id="MF_01547">
    <property type="entry name" value="RNA_methyltr_E"/>
    <property type="match status" value="1"/>
</dbReference>
<evidence type="ECO:0000313" key="14">
    <source>
        <dbReference type="Proteomes" id="UP000507163"/>
    </source>
</evidence>
<feature type="region of interest" description="Disordered" evidence="9">
    <location>
        <begin position="225"/>
        <end position="267"/>
    </location>
</feature>
<dbReference type="PANTHER" id="PTHR10920:SF13">
    <property type="entry name" value="PRE-RRNA 2'-O-RIBOSE RNA METHYLTRANSFERASE FTSJ3"/>
    <property type="match status" value="1"/>
</dbReference>
<feature type="domain" description="Ribosomal RNA methyltransferase FtsJ" evidence="10">
    <location>
        <begin position="24"/>
        <end position="201"/>
    </location>
</feature>
<dbReference type="GO" id="GO:0030687">
    <property type="term" value="C:preribosome, large subunit precursor"/>
    <property type="evidence" value="ECO:0007669"/>
    <property type="project" value="TreeGrafter"/>
</dbReference>
<dbReference type="EMBL" id="LT608172">
    <property type="protein sequence ID" value="SCM19749.1"/>
    <property type="molecule type" value="Genomic_DNA"/>
</dbReference>
<dbReference type="Pfam" id="PF01728">
    <property type="entry name" value="FtsJ"/>
    <property type="match status" value="1"/>
</dbReference>
<feature type="domain" description="DUF3381" evidence="12">
    <location>
        <begin position="270"/>
        <end position="465"/>
    </location>
</feature>
<feature type="binding site" evidence="8">
    <location>
        <position position="118"/>
    </location>
    <ligand>
        <name>S-adenosyl-L-methionine</name>
        <dbReference type="ChEBI" id="CHEBI:59789"/>
    </ligand>
</feature>
<sequence>MGKKKKVGKERIDKYYKLAKSAGYRARSAFKLIQIAKKYNIFKNANILIDLCAAPGGWLQVAYKNMSKSSTIIGVDLMPIRKIDNNVITIKSDITSVECIRKIKDIIKYEKADVILNDGAPNVGTTYSYDSFNQNILVLSSIKLAYKFLTRGGIFITKVFRNEEYVSLIWVLEKLFTEVKHIKPRSSREISSEIYLIGLNFLGNKIDKKYFDYTYIFSSQFRKDENKLPNSHSKGKGNDESENDSSENDSDSNTAKQKAKKKKGLSSILKEKKKKNRQGYEEGDDYRITNITDFINNDNYVDLLIKSNKFIFDKNYENSPSLLIKNTYEAIYTNKSTNNEIFNLCKDLKVLGKSDLFHLIKWRYKIKKSVTKLLMDSKEKTKQDVNDEEENTNTTFAISKEESPVSAEKINTKSTVCDDKSDELSNSSDEESGNESINEFSKYIDKKEKKLKKKKEKKLKKELEKKKINKPLKIDYDENDIHFSKDMLNLLNKQKFTDHLNILNSSKSNNKLDINEENFSASDEENDEDQIYDEIDEDDELGRLEYLVDLDYKQQKIKENKKNDENKDEKLTRRKRAMDFKNEELMKIQKIMELKNEELMMKKKLNEYLSEDEDDSDISSDEDEMEENDNDSLETNHDTQTDKYEDAINQNEHIKKIVDKILMIRKNLKEKEPEDESPTSTNRFFDQKIFSNIFNQLNNDENGEDAEHAENSEEGDEEDAEEEEESSDEIKEVSAKNLPKIPLPAKLAKKEKNKKLREKYGNNETKIKNASFSIVKTDTNNSEHVNKYFSNLIKDDDELAFIKYVGEKLIHKKSRMDLIDDSFNRHSYLEDEDTLPEWFVEEEKIYRRPVIPIDKTVLDQYKSKINRITKMPIKKVIEAKMRNKKREITKMKKLEAKIGRIEKDEDDPFLKQRAIANVLKKNKSEKKREKSYVVCTGKGSKMAKKNKKGGKTMVKFVDKRLKKDKKAKKRIEKKKKNMTRVKYSKSRPFKFKKFF</sequence>
<feature type="region of interest" description="Disordered" evidence="9">
    <location>
        <begin position="607"/>
        <end position="648"/>
    </location>
</feature>
<feature type="active site" description="Proton acceptor" evidence="8">
    <location>
        <position position="158"/>
    </location>
</feature>
<feature type="binding site" evidence="8">
    <location>
        <position position="58"/>
    </location>
    <ligand>
        <name>S-adenosyl-L-methionine</name>
        <dbReference type="ChEBI" id="CHEBI:59789"/>
    </ligand>
</feature>
<dbReference type="SUPFAM" id="SSF53335">
    <property type="entry name" value="S-adenosyl-L-methionine-dependent methyltransferases"/>
    <property type="match status" value="1"/>
</dbReference>
<dbReference type="Proteomes" id="UP000507163">
    <property type="component" value="Chromosome 6"/>
</dbReference>
<keyword evidence="5 8" id="KW-0808">Transferase</keyword>
<evidence type="ECO:0000313" key="13">
    <source>
        <dbReference type="EMBL" id="SCM19749.1"/>
    </source>
</evidence>
<protein>
    <recommendedName>
        <fullName evidence="8">Putative rRNA methyltransferase</fullName>
        <ecNumber evidence="8">2.1.1.-</ecNumber>
    </recommendedName>
    <alternativeName>
        <fullName evidence="8">2'-O-ribose RNA methyltransferase SPB1 homolog</fullName>
    </alternativeName>
</protein>
<evidence type="ECO:0000256" key="6">
    <source>
        <dbReference type="ARBA" id="ARBA00022691"/>
    </source>
</evidence>
<evidence type="ECO:0000259" key="12">
    <source>
        <dbReference type="Pfam" id="PF11861"/>
    </source>
</evidence>
<feature type="domain" description="Ribosomal RNA methyltransferase SPB1-like C-terminal" evidence="11">
    <location>
        <begin position="805"/>
        <end position="973"/>
    </location>
</feature>
<dbReference type="InterPro" id="IPR015507">
    <property type="entry name" value="rRNA-MeTfrase_E"/>
</dbReference>
<evidence type="ECO:0000256" key="4">
    <source>
        <dbReference type="ARBA" id="ARBA00022603"/>
    </source>
</evidence>
<dbReference type="EC" id="2.1.1.-" evidence="8"/>
<dbReference type="HAMAP" id="MF_03163">
    <property type="entry name" value="RNA_methyltr_E_SPB1"/>
    <property type="match status" value="1"/>
</dbReference>
<keyword evidence="6 8" id="KW-0949">S-adenosyl-L-methionine</keyword>
<dbReference type="InterPro" id="IPR002877">
    <property type="entry name" value="RNA_MeTrfase_FtsJ_dom"/>
</dbReference>
<dbReference type="AlphaFoldDB" id="A0A1C6Y9G7"/>
<comment type="catalytic activity">
    <reaction evidence="8">
        <text>a ribonucleotide in rRNA + S-adenosyl-L-methionine = a 2'-O-methylribonucleotide in rRNA + S-adenosyl-L-homocysteine + H(+)</text>
        <dbReference type="Rhea" id="RHEA:48628"/>
        <dbReference type="Rhea" id="RHEA-COMP:12164"/>
        <dbReference type="Rhea" id="RHEA-COMP:12165"/>
        <dbReference type="ChEBI" id="CHEBI:15378"/>
        <dbReference type="ChEBI" id="CHEBI:57856"/>
        <dbReference type="ChEBI" id="CHEBI:59789"/>
        <dbReference type="ChEBI" id="CHEBI:90675"/>
        <dbReference type="ChEBI" id="CHEBI:90676"/>
    </reaction>
</comment>
<dbReference type="InterPro" id="IPR024576">
    <property type="entry name" value="rRNA_MeTfrase_Spb1_DUF3381"/>
</dbReference>
<proteinExistence type="inferred from homology"/>
<evidence type="ECO:0000256" key="3">
    <source>
        <dbReference type="ARBA" id="ARBA00022552"/>
    </source>
</evidence>